<dbReference type="AlphaFoldDB" id="A0A4C1V033"/>
<dbReference type="Proteomes" id="UP000299102">
    <property type="component" value="Unassembled WGS sequence"/>
</dbReference>
<protein>
    <submittedName>
        <fullName evidence="1">Uncharacterized protein</fullName>
    </submittedName>
</protein>
<comment type="caution">
    <text evidence="1">The sequence shown here is derived from an EMBL/GenBank/DDBJ whole genome shotgun (WGS) entry which is preliminary data.</text>
</comment>
<sequence>MALTEDRSTRTWNAGALPRLGAPNTAATARRTVKRANGGNGRYDQLTTVVRSPVRRGERPSKAETLSLLSSLEDLFPQRLSVLRAMWPARCYLNLPILRAKAVTLIHLRVSLFRVLVRKETQSIAVSGACRVTLLSHGSPVLQDPVKSWSRKTGLSYEHGCILFLYHSYAGYQMKWT</sequence>
<name>A0A4C1V033_EUMVA</name>
<gene>
    <name evidence="1" type="ORF">EVAR_80857_1</name>
</gene>
<proteinExistence type="predicted"/>
<keyword evidence="2" id="KW-1185">Reference proteome</keyword>
<dbReference type="OrthoDB" id="7481104at2759"/>
<organism evidence="1 2">
    <name type="scientific">Eumeta variegata</name>
    <name type="common">Bagworm moth</name>
    <name type="synonym">Eumeta japonica</name>
    <dbReference type="NCBI Taxonomy" id="151549"/>
    <lineage>
        <taxon>Eukaryota</taxon>
        <taxon>Metazoa</taxon>
        <taxon>Ecdysozoa</taxon>
        <taxon>Arthropoda</taxon>
        <taxon>Hexapoda</taxon>
        <taxon>Insecta</taxon>
        <taxon>Pterygota</taxon>
        <taxon>Neoptera</taxon>
        <taxon>Endopterygota</taxon>
        <taxon>Lepidoptera</taxon>
        <taxon>Glossata</taxon>
        <taxon>Ditrysia</taxon>
        <taxon>Tineoidea</taxon>
        <taxon>Psychidae</taxon>
        <taxon>Oiketicinae</taxon>
        <taxon>Eumeta</taxon>
    </lineage>
</organism>
<evidence type="ECO:0000313" key="1">
    <source>
        <dbReference type="EMBL" id="GBP32091.1"/>
    </source>
</evidence>
<dbReference type="EMBL" id="BGZK01000255">
    <property type="protein sequence ID" value="GBP32091.1"/>
    <property type="molecule type" value="Genomic_DNA"/>
</dbReference>
<evidence type="ECO:0000313" key="2">
    <source>
        <dbReference type="Proteomes" id="UP000299102"/>
    </source>
</evidence>
<reference evidence="1 2" key="1">
    <citation type="journal article" date="2019" name="Commun. Biol.">
        <title>The bagworm genome reveals a unique fibroin gene that provides high tensile strength.</title>
        <authorList>
            <person name="Kono N."/>
            <person name="Nakamura H."/>
            <person name="Ohtoshi R."/>
            <person name="Tomita M."/>
            <person name="Numata K."/>
            <person name="Arakawa K."/>
        </authorList>
    </citation>
    <scope>NUCLEOTIDE SEQUENCE [LARGE SCALE GENOMIC DNA]</scope>
</reference>
<accession>A0A4C1V033</accession>